<organism evidence="2 3">
    <name type="scientific">Amborella trichopoda</name>
    <dbReference type="NCBI Taxonomy" id="13333"/>
    <lineage>
        <taxon>Eukaryota</taxon>
        <taxon>Viridiplantae</taxon>
        <taxon>Streptophyta</taxon>
        <taxon>Embryophyta</taxon>
        <taxon>Tracheophyta</taxon>
        <taxon>Spermatophyta</taxon>
        <taxon>Magnoliopsida</taxon>
        <taxon>Amborellales</taxon>
        <taxon>Amborellaceae</taxon>
        <taxon>Amborella</taxon>
    </lineage>
</organism>
<keyword evidence="1" id="KW-0732">Signal</keyword>
<dbReference type="EMBL" id="KI392405">
    <property type="protein sequence ID" value="ERN16899.1"/>
    <property type="molecule type" value="Genomic_DNA"/>
</dbReference>
<dbReference type="HOGENOM" id="CLU_2530494_0_0_1"/>
<sequence length="84" mass="9227">MGVLVLILSTTYTSSLFRPSLAGCIAGFLVNLTHYDSPGSPLYNPNATIYDRMSAQTPLTVDLNWPFIEDHLQDDSHGRTSSPQ</sequence>
<gene>
    <name evidence="2" type="ORF">AMTR_s00057p00165070</name>
</gene>
<evidence type="ECO:0000256" key="1">
    <source>
        <dbReference type="SAM" id="SignalP"/>
    </source>
</evidence>
<protein>
    <submittedName>
        <fullName evidence="2">Uncharacterized protein</fullName>
    </submittedName>
</protein>
<dbReference type="AlphaFoldDB" id="U5D393"/>
<proteinExistence type="predicted"/>
<feature type="signal peptide" evidence="1">
    <location>
        <begin position="1"/>
        <end position="22"/>
    </location>
</feature>
<accession>U5D393</accession>
<reference evidence="3" key="1">
    <citation type="journal article" date="2013" name="Science">
        <title>The Amborella genome and the evolution of flowering plants.</title>
        <authorList>
            <consortium name="Amborella Genome Project"/>
        </authorList>
    </citation>
    <scope>NUCLEOTIDE SEQUENCE [LARGE SCALE GENOMIC DNA]</scope>
</reference>
<dbReference type="Proteomes" id="UP000017836">
    <property type="component" value="Unassembled WGS sequence"/>
</dbReference>
<evidence type="ECO:0000313" key="2">
    <source>
        <dbReference type="EMBL" id="ERN16899.1"/>
    </source>
</evidence>
<dbReference type="Gramene" id="ERN16899">
    <property type="protein sequence ID" value="ERN16899"/>
    <property type="gene ID" value="AMTR_s00057p00165070"/>
</dbReference>
<feature type="chain" id="PRO_5004658866" evidence="1">
    <location>
        <begin position="23"/>
        <end position="84"/>
    </location>
</feature>
<name>U5D393_AMBTC</name>
<evidence type="ECO:0000313" key="3">
    <source>
        <dbReference type="Proteomes" id="UP000017836"/>
    </source>
</evidence>
<keyword evidence="3" id="KW-1185">Reference proteome</keyword>